<protein>
    <submittedName>
        <fullName evidence="8">TolC family protein</fullName>
    </submittedName>
</protein>
<evidence type="ECO:0000256" key="7">
    <source>
        <dbReference type="ARBA" id="ARBA00023237"/>
    </source>
</evidence>
<gene>
    <name evidence="8" type="ORF">OSR52_14160</name>
</gene>
<keyword evidence="4" id="KW-1134">Transmembrane beta strand</keyword>
<keyword evidence="7" id="KW-0998">Cell outer membrane</keyword>
<evidence type="ECO:0000256" key="1">
    <source>
        <dbReference type="ARBA" id="ARBA00004442"/>
    </source>
</evidence>
<dbReference type="Proteomes" id="UP001153642">
    <property type="component" value="Unassembled WGS sequence"/>
</dbReference>
<reference evidence="8" key="1">
    <citation type="submission" date="2022-11" db="EMBL/GenBank/DDBJ databases">
        <title>High-quality draft genome sequence of Galbibacter sp. strain CMA-7.</title>
        <authorList>
            <person name="Wei L."/>
            <person name="Dong C."/>
            <person name="Shao Z."/>
        </authorList>
    </citation>
    <scope>NUCLEOTIDE SEQUENCE</scope>
    <source>
        <strain evidence="8">CMA-7</strain>
    </source>
</reference>
<evidence type="ECO:0000256" key="4">
    <source>
        <dbReference type="ARBA" id="ARBA00022452"/>
    </source>
</evidence>
<dbReference type="SUPFAM" id="SSF56954">
    <property type="entry name" value="Outer membrane efflux proteins (OEP)"/>
    <property type="match status" value="1"/>
</dbReference>
<dbReference type="PANTHER" id="PTHR30026">
    <property type="entry name" value="OUTER MEMBRANE PROTEIN TOLC"/>
    <property type="match status" value="1"/>
</dbReference>
<evidence type="ECO:0000313" key="9">
    <source>
        <dbReference type="Proteomes" id="UP001153642"/>
    </source>
</evidence>
<keyword evidence="6" id="KW-0472">Membrane</keyword>
<keyword evidence="3" id="KW-0813">Transport</keyword>
<accession>A0ABT6FUR8</accession>
<comment type="subcellular location">
    <subcellularLocation>
        <location evidence="1">Cell outer membrane</location>
    </subcellularLocation>
</comment>
<name>A0ABT6FUR8_9FLAO</name>
<dbReference type="InterPro" id="IPR051906">
    <property type="entry name" value="TolC-like"/>
</dbReference>
<comment type="caution">
    <text evidence="8">The sequence shown here is derived from an EMBL/GenBank/DDBJ whole genome shotgun (WGS) entry which is preliminary data.</text>
</comment>
<dbReference type="InterPro" id="IPR003423">
    <property type="entry name" value="OMP_efflux"/>
</dbReference>
<evidence type="ECO:0000256" key="6">
    <source>
        <dbReference type="ARBA" id="ARBA00023136"/>
    </source>
</evidence>
<dbReference type="EMBL" id="JAPMUA010000005">
    <property type="protein sequence ID" value="MDG3587015.1"/>
    <property type="molecule type" value="Genomic_DNA"/>
</dbReference>
<keyword evidence="9" id="KW-1185">Reference proteome</keyword>
<evidence type="ECO:0000313" key="8">
    <source>
        <dbReference type="EMBL" id="MDG3587015.1"/>
    </source>
</evidence>
<dbReference type="RefSeq" id="WP_277900884.1">
    <property type="nucleotide sequence ID" value="NZ_JAPMUA010000005.1"/>
</dbReference>
<dbReference type="Gene3D" id="1.20.1600.10">
    <property type="entry name" value="Outer membrane efflux proteins (OEP)"/>
    <property type="match status" value="1"/>
</dbReference>
<dbReference type="Pfam" id="PF02321">
    <property type="entry name" value="OEP"/>
    <property type="match status" value="2"/>
</dbReference>
<sequence length="437" mass="49089">MNKSTSLLLLVFGFFIFYGYAQEAEILTAENAIAITLENNYEIRLAKNDLKIDEVNTSPGFAGMLPRVNASLDDNNSVLNLTQTRSDGTVNALDNAKNNNLSYGVALDWTLFDGFGMFAKYDQLKENKKLGDAELKKSILTNVSSVLVTYYDLVQQQQQLAALDSTLVISQQRVELAQNRFTIGKASKLEVLNAQVDLNTDQTLMLKQKEIYANTKVELNQLLARDNKTEFKVVDNITVDEDLFLPQLESMAKEGNPELMAQVINKRIAELKLKQVKSLRYPSLIATTGYNFSESESSLGFTTNSSSHGFNYGFGVNLTVFNGFNQNRNEKIAKIKIDNSKLLIEQQERTLLSQLSIAYQTYQTNLNLIELERNNEAIAKENLEITMEKYRIGAIPTIEFRTAQLNYINAQLRFSNANFQAKLSEIALKSLSGSLPL</sequence>
<evidence type="ECO:0000256" key="2">
    <source>
        <dbReference type="ARBA" id="ARBA00007613"/>
    </source>
</evidence>
<comment type="similarity">
    <text evidence="2">Belongs to the outer membrane factor (OMF) (TC 1.B.17) family.</text>
</comment>
<proteinExistence type="inferred from homology"/>
<dbReference type="PANTHER" id="PTHR30026:SF20">
    <property type="entry name" value="OUTER MEMBRANE PROTEIN TOLC"/>
    <property type="match status" value="1"/>
</dbReference>
<evidence type="ECO:0000256" key="5">
    <source>
        <dbReference type="ARBA" id="ARBA00022692"/>
    </source>
</evidence>
<organism evidence="8 9">
    <name type="scientific">Galbibacter pacificus</name>
    <dbReference type="NCBI Taxonomy" id="2996052"/>
    <lineage>
        <taxon>Bacteria</taxon>
        <taxon>Pseudomonadati</taxon>
        <taxon>Bacteroidota</taxon>
        <taxon>Flavobacteriia</taxon>
        <taxon>Flavobacteriales</taxon>
        <taxon>Flavobacteriaceae</taxon>
        <taxon>Galbibacter</taxon>
    </lineage>
</organism>
<evidence type="ECO:0000256" key="3">
    <source>
        <dbReference type="ARBA" id="ARBA00022448"/>
    </source>
</evidence>
<keyword evidence="5" id="KW-0812">Transmembrane</keyword>